<dbReference type="PANTHER" id="PTHR11584:SF369">
    <property type="entry name" value="MITOGEN-ACTIVATED PROTEIN KINASE KINASE KINASE 19-RELATED"/>
    <property type="match status" value="1"/>
</dbReference>
<organism evidence="11 12">
    <name type="scientific">Favolaschia claudopus</name>
    <dbReference type="NCBI Taxonomy" id="2862362"/>
    <lineage>
        <taxon>Eukaryota</taxon>
        <taxon>Fungi</taxon>
        <taxon>Dikarya</taxon>
        <taxon>Basidiomycota</taxon>
        <taxon>Agaricomycotina</taxon>
        <taxon>Agaricomycetes</taxon>
        <taxon>Agaricomycetidae</taxon>
        <taxon>Agaricales</taxon>
        <taxon>Marasmiineae</taxon>
        <taxon>Mycenaceae</taxon>
        <taxon>Favolaschia</taxon>
    </lineage>
</organism>
<keyword evidence="12" id="KW-1185">Reference proteome</keyword>
<feature type="domain" description="Protein kinase" evidence="9">
    <location>
        <begin position="45"/>
        <end position="291"/>
    </location>
</feature>
<comment type="similarity">
    <text evidence="1">Belongs to the protein kinase superfamily. STE Ser/Thr protein kinase family. MAP kinase kinase kinase subfamily.</text>
</comment>
<dbReference type="InterPro" id="IPR008271">
    <property type="entry name" value="Ser/Thr_kinase_AS"/>
</dbReference>
<gene>
    <name evidence="11" type="ORF">R3P38DRAFT_2529823</name>
    <name evidence="10" type="ORF">R3P38DRAFT_2534882</name>
</gene>
<dbReference type="InterPro" id="IPR011009">
    <property type="entry name" value="Kinase-like_dom_sf"/>
</dbReference>
<evidence type="ECO:0000256" key="8">
    <source>
        <dbReference type="RuleBase" id="RU000304"/>
    </source>
</evidence>
<dbReference type="Gene3D" id="1.10.510.10">
    <property type="entry name" value="Transferase(Phosphotransferase) domain 1"/>
    <property type="match status" value="1"/>
</dbReference>
<reference evidence="11 12" key="1">
    <citation type="journal article" date="2024" name="J Genomics">
        <title>Draft genome sequencing and assembly of Favolaschia claudopus CIRM-BRFM 2984 isolated from oak limbs.</title>
        <authorList>
            <person name="Navarro D."/>
            <person name="Drula E."/>
            <person name="Chaduli D."/>
            <person name="Cazenave R."/>
            <person name="Ahrendt S."/>
            <person name="Wang J."/>
            <person name="Lipzen A."/>
            <person name="Daum C."/>
            <person name="Barry K."/>
            <person name="Grigoriev I.V."/>
            <person name="Favel A."/>
            <person name="Rosso M.N."/>
            <person name="Martin F."/>
        </authorList>
    </citation>
    <scope>NUCLEOTIDE SEQUENCE [LARGE SCALE GENOMIC DNA]</scope>
    <source>
        <strain evidence="11 12">CIRM-BRFM 2984</strain>
    </source>
</reference>
<evidence type="ECO:0000256" key="2">
    <source>
        <dbReference type="ARBA" id="ARBA00022527"/>
    </source>
</evidence>
<evidence type="ECO:0000259" key="9">
    <source>
        <dbReference type="PROSITE" id="PS50011"/>
    </source>
</evidence>
<dbReference type="SMART" id="SM00220">
    <property type="entry name" value="S_TKc"/>
    <property type="match status" value="1"/>
</dbReference>
<dbReference type="InterPro" id="IPR000719">
    <property type="entry name" value="Prot_kinase_dom"/>
</dbReference>
<dbReference type="PROSITE" id="PS50011">
    <property type="entry name" value="PROTEIN_KINASE_DOM"/>
    <property type="match status" value="1"/>
</dbReference>
<feature type="binding site" evidence="7">
    <location>
        <position position="74"/>
    </location>
    <ligand>
        <name>ATP</name>
        <dbReference type="ChEBI" id="CHEBI:30616"/>
    </ligand>
</feature>
<dbReference type="EMBL" id="JAWWNJ010000033">
    <property type="protein sequence ID" value="KAK7025635.1"/>
    <property type="molecule type" value="Genomic_DNA"/>
</dbReference>
<dbReference type="AlphaFoldDB" id="A0AAW0BHP5"/>
<name>A0AAW0BHP5_9AGAR</name>
<evidence type="ECO:0000313" key="12">
    <source>
        <dbReference type="Proteomes" id="UP001362999"/>
    </source>
</evidence>
<dbReference type="Pfam" id="PF00069">
    <property type="entry name" value="Pkinase"/>
    <property type="match status" value="1"/>
</dbReference>
<keyword evidence="4 7" id="KW-0547">Nucleotide-binding</keyword>
<comment type="caution">
    <text evidence="11">The sequence shown here is derived from an EMBL/GenBank/DDBJ whole genome shotgun (WGS) entry which is preliminary data.</text>
</comment>
<evidence type="ECO:0000256" key="7">
    <source>
        <dbReference type="PROSITE-ProRule" id="PRU10141"/>
    </source>
</evidence>
<evidence type="ECO:0000313" key="10">
    <source>
        <dbReference type="EMBL" id="KAK7020796.1"/>
    </source>
</evidence>
<evidence type="ECO:0000256" key="5">
    <source>
        <dbReference type="ARBA" id="ARBA00022777"/>
    </source>
</evidence>
<evidence type="ECO:0000256" key="4">
    <source>
        <dbReference type="ARBA" id="ARBA00022741"/>
    </source>
</evidence>
<keyword evidence="3" id="KW-0808">Transferase</keyword>
<dbReference type="GO" id="GO:0005524">
    <property type="term" value="F:ATP binding"/>
    <property type="evidence" value="ECO:0007669"/>
    <property type="project" value="UniProtKB-UniRule"/>
</dbReference>
<sequence length="296" mass="31929">MVGPTPDELGIAGYAHIVNACCRGVWCAESPVVRPSFDPNNPDTYHVEQWLGQGAFGTVSIVTAENGTRVMAVKMASSGKEAALRNEVDVLNKLGIHRNIVTLFGMLEPTSAWEPVRFFMEYVGGGTIAALAQSLAGVSEEEARAIIRQLLYGLEHIHAQKVIHRDIKGANILISPTGCVKIADLGISRIHIGDAKSFAGSGPYIAPEVYTGSRYDSKIDLWSVGGVIVEILHGTHPWAGIPAMSLCLKVSRFEFPKPDKVSPTLENLFSKVFCAPNDRHSATMLLGHPWLTTSAA</sequence>
<evidence type="ECO:0000313" key="11">
    <source>
        <dbReference type="EMBL" id="KAK7025635.1"/>
    </source>
</evidence>
<evidence type="ECO:0000256" key="6">
    <source>
        <dbReference type="ARBA" id="ARBA00022840"/>
    </source>
</evidence>
<dbReference type="GO" id="GO:0004674">
    <property type="term" value="F:protein serine/threonine kinase activity"/>
    <property type="evidence" value="ECO:0007669"/>
    <property type="project" value="UniProtKB-KW"/>
</dbReference>
<dbReference type="PROSITE" id="PS00107">
    <property type="entry name" value="PROTEIN_KINASE_ATP"/>
    <property type="match status" value="1"/>
</dbReference>
<proteinExistence type="inferred from homology"/>
<keyword evidence="2 8" id="KW-0723">Serine/threonine-protein kinase</keyword>
<dbReference type="SUPFAM" id="SSF56112">
    <property type="entry name" value="Protein kinase-like (PK-like)"/>
    <property type="match status" value="1"/>
</dbReference>
<dbReference type="PANTHER" id="PTHR11584">
    <property type="entry name" value="SERINE/THREONINE PROTEIN KINASE"/>
    <property type="match status" value="1"/>
</dbReference>
<keyword evidence="5 11" id="KW-0418">Kinase</keyword>
<evidence type="ECO:0000256" key="1">
    <source>
        <dbReference type="ARBA" id="ARBA00006529"/>
    </source>
</evidence>
<accession>A0AAW0BHP5</accession>
<keyword evidence="6 7" id="KW-0067">ATP-binding</keyword>
<dbReference type="Proteomes" id="UP001362999">
    <property type="component" value="Unassembled WGS sequence"/>
</dbReference>
<evidence type="ECO:0000256" key="3">
    <source>
        <dbReference type="ARBA" id="ARBA00022679"/>
    </source>
</evidence>
<dbReference type="PROSITE" id="PS00108">
    <property type="entry name" value="PROTEIN_KINASE_ST"/>
    <property type="match status" value="1"/>
</dbReference>
<dbReference type="InterPro" id="IPR017441">
    <property type="entry name" value="Protein_kinase_ATP_BS"/>
</dbReference>
<dbReference type="EMBL" id="JAWWNJ010000040">
    <property type="protein sequence ID" value="KAK7020796.1"/>
    <property type="molecule type" value="Genomic_DNA"/>
</dbReference>
<protein>
    <submittedName>
        <fullName evidence="11">Mitogen-activated protein kinase</fullName>
    </submittedName>
</protein>